<dbReference type="EMBL" id="BAAAQQ010000012">
    <property type="protein sequence ID" value="GAA2127206.1"/>
    <property type="molecule type" value="Genomic_DNA"/>
</dbReference>
<evidence type="ECO:0008006" key="3">
    <source>
        <dbReference type="Google" id="ProtNLM"/>
    </source>
</evidence>
<dbReference type="InterPro" id="IPR032719">
    <property type="entry name" value="WbsX"/>
</dbReference>
<sequence>MLESPARPPLEAFAYYLPQFYPIDLNSRWWGEGFTEWTSVLRAHRGWRSPAGSVLSPGELGFYDLRDREVRARQAALVRASGITALCIYHYYSAGHRLLPVVEDAILADGEPDVPFFHGWANHDWTLAWKGRADEVISAQQYDEHTSDAHIELLLESVDDPRYYRVDGRPLLFVYNPTHVTDHRRVFDRWREVGSRRGHNLMLLGNAPVHGVGDPTAAGMDAWVQGTSYVFGAMNRRRRALRALRSPTQAARFARYRDIYWSYDELTGTFRDTHADFPAPTVPLVVSSWNNIGRRVRRGSATNATPAAFEQALRDAAAQAPALGSGAAARRLVAINAWNEWGEGMTLEPSLEHGTGMIDAAAAVLREPTT</sequence>
<protein>
    <recommendedName>
        <fullName evidence="3">Glycosyl hydrolase</fullName>
    </recommendedName>
</protein>
<dbReference type="Pfam" id="PF14307">
    <property type="entry name" value="Glyco_tran_WbsX"/>
    <property type="match status" value="1"/>
</dbReference>
<dbReference type="Proteomes" id="UP001500575">
    <property type="component" value="Unassembled WGS sequence"/>
</dbReference>
<dbReference type="PANTHER" id="PTHR41244">
    <property type="entry name" value="RHAMNAN SYNTHESIS F"/>
    <property type="match status" value="1"/>
</dbReference>
<organism evidence="1 2">
    <name type="scientific">Nocardioides bigeumensis</name>
    <dbReference type="NCBI Taxonomy" id="433657"/>
    <lineage>
        <taxon>Bacteria</taxon>
        <taxon>Bacillati</taxon>
        <taxon>Actinomycetota</taxon>
        <taxon>Actinomycetes</taxon>
        <taxon>Propionibacteriales</taxon>
        <taxon>Nocardioidaceae</taxon>
        <taxon>Nocardioides</taxon>
    </lineage>
</organism>
<evidence type="ECO:0000313" key="1">
    <source>
        <dbReference type="EMBL" id="GAA2127206.1"/>
    </source>
</evidence>
<reference evidence="2" key="1">
    <citation type="journal article" date="2019" name="Int. J. Syst. Evol. Microbiol.">
        <title>The Global Catalogue of Microorganisms (GCM) 10K type strain sequencing project: providing services to taxonomists for standard genome sequencing and annotation.</title>
        <authorList>
            <consortium name="The Broad Institute Genomics Platform"/>
            <consortium name="The Broad Institute Genome Sequencing Center for Infectious Disease"/>
            <person name="Wu L."/>
            <person name="Ma J."/>
        </authorList>
    </citation>
    <scope>NUCLEOTIDE SEQUENCE [LARGE SCALE GENOMIC DNA]</scope>
    <source>
        <strain evidence="2">JCM 16021</strain>
    </source>
</reference>
<proteinExistence type="predicted"/>
<dbReference type="CDD" id="cd11579">
    <property type="entry name" value="Glyco_tran_WbsX"/>
    <property type="match status" value="1"/>
</dbReference>
<keyword evidence="2" id="KW-1185">Reference proteome</keyword>
<dbReference type="RefSeq" id="WP_344304224.1">
    <property type="nucleotide sequence ID" value="NZ_BAAAQQ010000012.1"/>
</dbReference>
<dbReference type="Gene3D" id="3.20.20.80">
    <property type="entry name" value="Glycosidases"/>
    <property type="match status" value="1"/>
</dbReference>
<dbReference type="PANTHER" id="PTHR41244:SF1">
    <property type="entry name" value="GLYCOSYLTRANSFERASE"/>
    <property type="match status" value="1"/>
</dbReference>
<gene>
    <name evidence="1" type="ORF">GCM10009843_26390</name>
</gene>
<comment type="caution">
    <text evidence="1">The sequence shown here is derived from an EMBL/GenBank/DDBJ whole genome shotgun (WGS) entry which is preliminary data.</text>
</comment>
<accession>A0ABP5K515</accession>
<evidence type="ECO:0000313" key="2">
    <source>
        <dbReference type="Proteomes" id="UP001500575"/>
    </source>
</evidence>
<name>A0ABP5K515_9ACTN</name>